<reference evidence="2 3" key="1">
    <citation type="journal article" date="2012" name="Science">
        <title>Ecological populations of bacteria act as socially cohesive units of antibiotic production and resistance.</title>
        <authorList>
            <person name="Cordero O.X."/>
            <person name="Wildschutte H."/>
            <person name="Kirkup B."/>
            <person name="Proehl S."/>
            <person name="Ngo L."/>
            <person name="Hussain F."/>
            <person name="Le Roux F."/>
            <person name="Mincer T."/>
            <person name="Polz M.F."/>
        </authorList>
    </citation>
    <scope>NUCLEOTIDE SEQUENCE [LARGE SCALE GENOMIC DNA]</scope>
    <source>
        <strain evidence="2 3">FF-454</strain>
    </source>
</reference>
<proteinExistence type="predicted"/>
<comment type="caution">
    <text evidence="2">The sequence shown here is derived from an EMBL/GenBank/DDBJ whole genome shotgun (WGS) entry which is preliminary data.</text>
</comment>
<evidence type="ECO:0000259" key="1">
    <source>
        <dbReference type="Pfam" id="PF09012"/>
    </source>
</evidence>
<accession>A0A1E5C017</accession>
<protein>
    <recommendedName>
        <fullName evidence="1">Transcriptional regulator HTH-type FeoC domain-containing protein</fullName>
    </recommendedName>
</protein>
<dbReference type="InterPro" id="IPR036390">
    <property type="entry name" value="WH_DNA-bd_sf"/>
</dbReference>
<feature type="domain" description="Transcriptional regulator HTH-type FeoC" evidence="1">
    <location>
        <begin position="2"/>
        <end position="47"/>
    </location>
</feature>
<dbReference type="Proteomes" id="UP000095039">
    <property type="component" value="Unassembled WGS sequence"/>
</dbReference>
<sequence>MILTELRDYVIANPQCSLTEMAVHFGLSEDGIDAMLSVWVKKGQLKTTVSDSRNGVVRRYQWVSDKELGITVIQ</sequence>
<dbReference type="InterPro" id="IPR015102">
    <property type="entry name" value="Tscrpt_reg_HTH_FeoC"/>
</dbReference>
<evidence type="ECO:0000313" key="2">
    <source>
        <dbReference type="EMBL" id="OEE58868.1"/>
    </source>
</evidence>
<gene>
    <name evidence="2" type="ORF">A1OK_02355</name>
</gene>
<dbReference type="AlphaFoldDB" id="A0A1E5C017"/>
<organism evidence="2 3">
    <name type="scientific">Enterovibrio norvegicus FF-454</name>
    <dbReference type="NCBI Taxonomy" id="1185651"/>
    <lineage>
        <taxon>Bacteria</taxon>
        <taxon>Pseudomonadati</taxon>
        <taxon>Pseudomonadota</taxon>
        <taxon>Gammaproteobacteria</taxon>
        <taxon>Vibrionales</taxon>
        <taxon>Vibrionaceae</taxon>
        <taxon>Enterovibrio</taxon>
    </lineage>
</organism>
<dbReference type="InterPro" id="IPR036388">
    <property type="entry name" value="WH-like_DNA-bd_sf"/>
</dbReference>
<evidence type="ECO:0000313" key="3">
    <source>
        <dbReference type="Proteomes" id="UP000095039"/>
    </source>
</evidence>
<dbReference type="EMBL" id="AJWN02000090">
    <property type="protein sequence ID" value="OEE58868.1"/>
    <property type="molecule type" value="Genomic_DNA"/>
</dbReference>
<dbReference type="RefSeq" id="WP_016961093.1">
    <property type="nucleotide sequence ID" value="NZ_AJWN02000090.1"/>
</dbReference>
<dbReference type="SUPFAM" id="SSF46785">
    <property type="entry name" value="Winged helix' DNA-binding domain"/>
    <property type="match status" value="1"/>
</dbReference>
<name>A0A1E5C017_9GAMM</name>
<dbReference type="Pfam" id="PF09012">
    <property type="entry name" value="FeoC"/>
    <property type="match status" value="1"/>
</dbReference>
<keyword evidence="3" id="KW-1185">Reference proteome</keyword>
<dbReference type="Gene3D" id="1.10.10.10">
    <property type="entry name" value="Winged helix-like DNA-binding domain superfamily/Winged helix DNA-binding domain"/>
    <property type="match status" value="1"/>
</dbReference>